<feature type="compositionally biased region" description="Low complexity" evidence="5">
    <location>
        <begin position="218"/>
        <end position="228"/>
    </location>
</feature>
<dbReference type="PANTHER" id="PTHR31126">
    <property type="entry name" value="TYROSINE-PROTEIN PHOSPHATASE"/>
    <property type="match status" value="1"/>
</dbReference>
<feature type="compositionally biased region" description="Basic and acidic residues" evidence="5">
    <location>
        <begin position="412"/>
        <end position="426"/>
    </location>
</feature>
<dbReference type="InterPro" id="IPR029021">
    <property type="entry name" value="Prot-tyrosine_phosphatase-like"/>
</dbReference>
<feature type="compositionally biased region" description="Polar residues" evidence="5">
    <location>
        <begin position="468"/>
        <end position="478"/>
    </location>
</feature>
<feature type="region of interest" description="Disordered" evidence="5">
    <location>
        <begin position="405"/>
        <end position="542"/>
    </location>
</feature>
<dbReference type="InterPro" id="IPR004861">
    <property type="entry name" value="Siw14-like"/>
</dbReference>
<keyword evidence="3" id="KW-0904">Protein phosphatase</keyword>
<dbReference type="EMBL" id="MEKH01000005">
    <property type="protein sequence ID" value="ODO08079.1"/>
    <property type="molecule type" value="Genomic_DNA"/>
</dbReference>
<dbReference type="OrthoDB" id="6375174at2759"/>
<comment type="caution">
    <text evidence="6">The sequence shown here is derived from an EMBL/GenBank/DDBJ whole genome shotgun (WGS) entry which is preliminary data.</text>
</comment>
<feature type="compositionally biased region" description="Low complexity" evidence="5">
    <location>
        <begin position="325"/>
        <end position="336"/>
    </location>
</feature>
<reference evidence="6 7" key="1">
    <citation type="submission" date="2016-06" db="EMBL/GenBank/DDBJ databases">
        <title>Evolution of pathogenesis and genome organization in the Tremellales.</title>
        <authorList>
            <person name="Cuomo C."/>
            <person name="Litvintseva A."/>
            <person name="Heitman J."/>
            <person name="Chen Y."/>
            <person name="Sun S."/>
            <person name="Springer D."/>
            <person name="Dromer F."/>
            <person name="Young S."/>
            <person name="Zeng Q."/>
            <person name="Chapman S."/>
            <person name="Gujja S."/>
            <person name="Saif S."/>
            <person name="Birren B."/>
        </authorList>
    </citation>
    <scope>NUCLEOTIDE SEQUENCE [LARGE SCALE GENOMIC DNA]</scope>
    <source>
        <strain evidence="6 7">CBS 6273</strain>
    </source>
</reference>
<evidence type="ECO:0000256" key="5">
    <source>
        <dbReference type="SAM" id="MobiDB-lite"/>
    </source>
</evidence>
<accession>A0A1E3K4R6</accession>
<dbReference type="EC" id="3.1.3.48" evidence="1"/>
<gene>
    <name evidence="6" type="ORF">I350_03662</name>
</gene>
<feature type="compositionally biased region" description="Basic residues" evidence="5">
    <location>
        <begin position="337"/>
        <end position="353"/>
    </location>
</feature>
<organism evidence="6 7">
    <name type="scientific">Cryptococcus amylolentus CBS 6273</name>
    <dbReference type="NCBI Taxonomy" id="1296118"/>
    <lineage>
        <taxon>Eukaryota</taxon>
        <taxon>Fungi</taxon>
        <taxon>Dikarya</taxon>
        <taxon>Basidiomycota</taxon>
        <taxon>Agaricomycotina</taxon>
        <taxon>Tremellomycetes</taxon>
        <taxon>Tremellales</taxon>
        <taxon>Cryptococcaceae</taxon>
        <taxon>Cryptococcus</taxon>
    </lineage>
</organism>
<dbReference type="Gene3D" id="3.90.190.10">
    <property type="entry name" value="Protein tyrosine phosphatase superfamily"/>
    <property type="match status" value="1"/>
</dbReference>
<evidence type="ECO:0000256" key="1">
    <source>
        <dbReference type="ARBA" id="ARBA00013064"/>
    </source>
</evidence>
<evidence type="ECO:0000256" key="2">
    <source>
        <dbReference type="ARBA" id="ARBA00022801"/>
    </source>
</evidence>
<name>A0A1E3K4R6_9TREE</name>
<dbReference type="Pfam" id="PF03162">
    <property type="entry name" value="Y_phosphatase2"/>
    <property type="match status" value="1"/>
</dbReference>
<feature type="compositionally biased region" description="Acidic residues" evidence="5">
    <location>
        <begin position="494"/>
        <end position="526"/>
    </location>
</feature>
<proteinExistence type="predicted"/>
<evidence type="ECO:0000313" key="7">
    <source>
        <dbReference type="Proteomes" id="UP000095149"/>
    </source>
</evidence>
<protein>
    <recommendedName>
        <fullName evidence="4">Putative tyrosine-protein phosphatase OCA1</fullName>
        <ecNumber evidence="1">3.1.3.48</ecNumber>
    </recommendedName>
</protein>
<feature type="compositionally biased region" description="Acidic residues" evidence="5">
    <location>
        <begin position="429"/>
        <end position="439"/>
    </location>
</feature>
<feature type="region of interest" description="Disordered" evidence="5">
    <location>
        <begin position="187"/>
        <end position="384"/>
    </location>
</feature>
<dbReference type="AlphaFoldDB" id="A0A1E3K4R6"/>
<dbReference type="PANTHER" id="PTHR31126:SF8">
    <property type="entry name" value="TYROSINE-PROTEIN PHOSPHATASE OCA1-RELATED"/>
    <property type="match status" value="1"/>
</dbReference>
<evidence type="ECO:0000256" key="4">
    <source>
        <dbReference type="ARBA" id="ARBA00039934"/>
    </source>
</evidence>
<dbReference type="SUPFAM" id="SSF52799">
    <property type="entry name" value="(Phosphotyrosine protein) phosphatases II"/>
    <property type="match status" value="1"/>
</dbReference>
<feature type="compositionally biased region" description="Basic and acidic residues" evidence="5">
    <location>
        <begin position="289"/>
        <end position="305"/>
    </location>
</feature>
<evidence type="ECO:0000256" key="3">
    <source>
        <dbReference type="ARBA" id="ARBA00022912"/>
    </source>
</evidence>
<dbReference type="Proteomes" id="UP000095149">
    <property type="component" value="Unassembled WGS sequence"/>
</dbReference>
<evidence type="ECO:0000313" key="6">
    <source>
        <dbReference type="EMBL" id="ODO08079.1"/>
    </source>
</evidence>
<dbReference type="GO" id="GO:0004725">
    <property type="term" value="F:protein tyrosine phosphatase activity"/>
    <property type="evidence" value="ECO:0007669"/>
    <property type="project" value="UniProtKB-EC"/>
</dbReference>
<keyword evidence="2" id="KW-0378">Hydrolase</keyword>
<sequence>MEASMAPSARMVTPPYHHSIVSTAPTDLLYRGAIPALRNLHFIATLQLKTFVVLSKKALEDNHPLLRWAKQTGVTIYWEAAEQMSEEKLGMGRPQVDQWILDTTTYPLYIADVDGKSHTTLVVACLRKLQGWHPDTILDEICRYQEDQEDLPLLPFVTAYLAPTSQETLTLPPPPYPSWIWPSASSEVDPKPSVSRPSQAFPSPNPPYPTPQTKDRPSSLSAASSTSSNILPFPHPLQARKHPTMRLTFPTPPASSSNPAPNQGAVGQKDIQVTSPVAVIGDGLARIPSRRERERDKERVTKGGDRVLSPHPPGKDQTAPVLHVPTPTRSTTNSPSRRSHHHHHHYHHHHHHHDVGQVQTATRSGPDSAPRNESRLRQGIGSPDEGVLGAAANLMTAGLNGIAHALGATPPHAEDDQDRRDGKTVEEGGGYDDEAEEGDLTVRQSPIEAPKAVSPFLSTTRDSEDLRSVSSATGTSTDFGMDTGASTAGTETGLETDEEEQVSEEEDEDGEDEDDEDDEDEDDGEDNQATSQFISALDLAGF</sequence>